<dbReference type="RefSeq" id="WP_204890843.1">
    <property type="nucleotide sequence ID" value="NZ_JBHUFW010000004.1"/>
</dbReference>
<protein>
    <submittedName>
        <fullName evidence="1">Uncharacterized protein</fullName>
    </submittedName>
</protein>
<accession>A0ABW4QF54</accession>
<name>A0ABW4QF54_9BACL</name>
<proteinExistence type="predicted"/>
<sequence length="336" mass="37884">MPFYYVASKGILGIKTNIKNFKWCFGSDMPEGTEEEYLDCAVKIHVVLENFNDDEKLKTMGRYHYFNGSPGGDEVHYTRKLPMNQKMRFKAENLMSDEAKITVNKAYYKLITHRIMNLHSIHYIATDLAALLLLKKGFAPIHCSAFKKGEETVAIFAPPDTGKTLSAVTACMELGASFIAEDMAITDGKTIFAVPWTNSFCHYTHNSKKDKNRDPKAETAEDKKRQGILSAPVTHVAVLEKGEDETAQLPESIAISKLMNLNRYEFNYLRSPLLTAYEFFNPGLMIDEGLAKEREILTALVQNSKQTFTLRRENPTHYAKSLLSEMSPETAAASLQ</sequence>
<evidence type="ECO:0000313" key="1">
    <source>
        <dbReference type="EMBL" id="MFD1862108.1"/>
    </source>
</evidence>
<keyword evidence="2" id="KW-1185">Reference proteome</keyword>
<gene>
    <name evidence="1" type="ORF">ACFSDB_04160</name>
</gene>
<comment type="caution">
    <text evidence="1">The sequence shown here is derived from an EMBL/GenBank/DDBJ whole genome shotgun (WGS) entry which is preliminary data.</text>
</comment>
<dbReference type="EMBL" id="JBHUFW010000004">
    <property type="protein sequence ID" value="MFD1862108.1"/>
    <property type="molecule type" value="Genomic_DNA"/>
</dbReference>
<reference evidence="2" key="1">
    <citation type="journal article" date="2019" name="Int. J. Syst. Evol. Microbiol.">
        <title>The Global Catalogue of Microorganisms (GCM) 10K type strain sequencing project: providing services to taxonomists for standard genome sequencing and annotation.</title>
        <authorList>
            <consortium name="The Broad Institute Genomics Platform"/>
            <consortium name="The Broad Institute Genome Sequencing Center for Infectious Disease"/>
            <person name="Wu L."/>
            <person name="Ma J."/>
        </authorList>
    </citation>
    <scope>NUCLEOTIDE SEQUENCE [LARGE SCALE GENOMIC DNA]</scope>
    <source>
        <strain evidence="2">CGMCC 1.15475</strain>
    </source>
</reference>
<evidence type="ECO:0000313" key="2">
    <source>
        <dbReference type="Proteomes" id="UP001597273"/>
    </source>
</evidence>
<dbReference type="Proteomes" id="UP001597273">
    <property type="component" value="Unassembled WGS sequence"/>
</dbReference>
<organism evidence="1 2">
    <name type="scientific">Planococcus chinensis</name>
    <dbReference type="NCBI Taxonomy" id="272917"/>
    <lineage>
        <taxon>Bacteria</taxon>
        <taxon>Bacillati</taxon>
        <taxon>Bacillota</taxon>
        <taxon>Bacilli</taxon>
        <taxon>Bacillales</taxon>
        <taxon>Caryophanaceae</taxon>
        <taxon>Planococcus</taxon>
    </lineage>
</organism>